<evidence type="ECO:0000313" key="1">
    <source>
        <dbReference type="EMBL" id="MED6239222.1"/>
    </source>
</evidence>
<accession>A0ABU7ALX1</accession>
<organism evidence="1 2">
    <name type="scientific">Ataeniobius toweri</name>
    <dbReference type="NCBI Taxonomy" id="208326"/>
    <lineage>
        <taxon>Eukaryota</taxon>
        <taxon>Metazoa</taxon>
        <taxon>Chordata</taxon>
        <taxon>Craniata</taxon>
        <taxon>Vertebrata</taxon>
        <taxon>Euteleostomi</taxon>
        <taxon>Actinopterygii</taxon>
        <taxon>Neopterygii</taxon>
        <taxon>Teleostei</taxon>
        <taxon>Neoteleostei</taxon>
        <taxon>Acanthomorphata</taxon>
        <taxon>Ovalentaria</taxon>
        <taxon>Atherinomorphae</taxon>
        <taxon>Cyprinodontiformes</taxon>
        <taxon>Goodeidae</taxon>
        <taxon>Ataeniobius</taxon>
    </lineage>
</organism>
<keyword evidence="2" id="KW-1185">Reference proteome</keyword>
<feature type="non-terminal residue" evidence="1">
    <location>
        <position position="1"/>
    </location>
</feature>
<comment type="caution">
    <text evidence="1">The sequence shown here is derived from an EMBL/GenBank/DDBJ whole genome shotgun (WGS) entry which is preliminary data.</text>
</comment>
<proteinExistence type="predicted"/>
<sequence>NLTPEGIWVVLSGQLQHLSLAGTVWRWHLHIQHDCAPVHKARNQRDNSIYCKMPDYMQIQPKFYQAVVNRKITVGFISP</sequence>
<evidence type="ECO:0000313" key="2">
    <source>
        <dbReference type="Proteomes" id="UP001345963"/>
    </source>
</evidence>
<dbReference type="EMBL" id="JAHUTI010021054">
    <property type="protein sequence ID" value="MED6239222.1"/>
    <property type="molecule type" value="Genomic_DNA"/>
</dbReference>
<reference evidence="1 2" key="1">
    <citation type="submission" date="2021-07" db="EMBL/GenBank/DDBJ databases">
        <authorList>
            <person name="Palmer J.M."/>
        </authorList>
    </citation>
    <scope>NUCLEOTIDE SEQUENCE [LARGE SCALE GENOMIC DNA]</scope>
    <source>
        <strain evidence="1 2">AT_MEX2019</strain>
        <tissue evidence="1">Muscle</tissue>
    </source>
</reference>
<protein>
    <submittedName>
        <fullName evidence="1">Uncharacterized protein</fullName>
    </submittedName>
</protein>
<name>A0ABU7ALX1_9TELE</name>
<gene>
    <name evidence="1" type="ORF">ATANTOWER_003597</name>
</gene>
<dbReference type="Proteomes" id="UP001345963">
    <property type="component" value="Unassembled WGS sequence"/>
</dbReference>